<evidence type="ECO:0000259" key="5">
    <source>
        <dbReference type="PROSITE" id="PS51935"/>
    </source>
</evidence>
<keyword evidence="4" id="KW-0788">Thiol protease</keyword>
<keyword evidence="3" id="KW-0378">Hydrolase</keyword>
<dbReference type="EMBL" id="JAAIKE010000005">
    <property type="protein sequence ID" value="NEX47594.1"/>
    <property type="molecule type" value="Genomic_DNA"/>
</dbReference>
<evidence type="ECO:0000313" key="6">
    <source>
        <dbReference type="EMBL" id="NEX47594.1"/>
    </source>
</evidence>
<dbReference type="PROSITE" id="PS51935">
    <property type="entry name" value="NLPC_P60"/>
    <property type="match status" value="1"/>
</dbReference>
<evidence type="ECO:0000256" key="3">
    <source>
        <dbReference type="ARBA" id="ARBA00022801"/>
    </source>
</evidence>
<keyword evidence="7" id="KW-1185">Reference proteome</keyword>
<dbReference type="Proteomes" id="UP000481421">
    <property type="component" value="Unassembled WGS sequence"/>
</dbReference>
<comment type="similarity">
    <text evidence="1">Belongs to the peptidase C40 family.</text>
</comment>
<evidence type="ECO:0000313" key="7">
    <source>
        <dbReference type="Proteomes" id="UP000481421"/>
    </source>
</evidence>
<dbReference type="InterPro" id="IPR038765">
    <property type="entry name" value="Papain-like_cys_pep_sf"/>
</dbReference>
<dbReference type="GO" id="GO:0008234">
    <property type="term" value="F:cysteine-type peptidase activity"/>
    <property type="evidence" value="ECO:0007669"/>
    <property type="project" value="UniProtKB-KW"/>
</dbReference>
<dbReference type="Pfam" id="PF00877">
    <property type="entry name" value="NLPC_P60"/>
    <property type="match status" value="1"/>
</dbReference>
<gene>
    <name evidence="6" type="ORF">G3572_15380</name>
</gene>
<proteinExistence type="inferred from homology"/>
<keyword evidence="2" id="KW-0645">Protease</keyword>
<reference evidence="6 7" key="1">
    <citation type="submission" date="2020-02" db="EMBL/GenBank/DDBJ databases">
        <title>Rhodobacter algicola sp. nov., isolated from microalga culture.</title>
        <authorList>
            <person name="Park C.-Y."/>
        </authorList>
    </citation>
    <scope>NUCLEOTIDE SEQUENCE [LARGE SCALE GENOMIC DNA]</scope>
    <source>
        <strain evidence="6 7">ETT8</strain>
    </source>
</reference>
<organism evidence="6 7">
    <name type="scientific">Pseudotabrizicola algicola</name>
    <dbReference type="NCBI Taxonomy" id="2709381"/>
    <lineage>
        <taxon>Bacteria</taxon>
        <taxon>Pseudomonadati</taxon>
        <taxon>Pseudomonadota</taxon>
        <taxon>Alphaproteobacteria</taxon>
        <taxon>Rhodobacterales</taxon>
        <taxon>Paracoccaceae</taxon>
        <taxon>Pseudotabrizicola</taxon>
    </lineage>
</organism>
<evidence type="ECO:0000256" key="2">
    <source>
        <dbReference type="ARBA" id="ARBA00022670"/>
    </source>
</evidence>
<dbReference type="AlphaFoldDB" id="A0A6B3RNB7"/>
<evidence type="ECO:0000256" key="1">
    <source>
        <dbReference type="ARBA" id="ARBA00007074"/>
    </source>
</evidence>
<dbReference type="GO" id="GO:0006508">
    <property type="term" value="P:proteolysis"/>
    <property type="evidence" value="ECO:0007669"/>
    <property type="project" value="UniProtKB-KW"/>
</dbReference>
<dbReference type="Gene3D" id="3.90.1720.10">
    <property type="entry name" value="endopeptidase domain like (from Nostoc punctiforme)"/>
    <property type="match status" value="1"/>
</dbReference>
<accession>A0A6B3RNB7</accession>
<protein>
    <submittedName>
        <fullName evidence="6">C40 family peptidase</fullName>
    </submittedName>
</protein>
<dbReference type="SUPFAM" id="SSF54001">
    <property type="entry name" value="Cysteine proteinases"/>
    <property type="match status" value="1"/>
</dbReference>
<dbReference type="RefSeq" id="WP_164613475.1">
    <property type="nucleotide sequence ID" value="NZ_JAAIKE010000005.1"/>
</dbReference>
<dbReference type="InterPro" id="IPR000064">
    <property type="entry name" value="NLP_P60_dom"/>
</dbReference>
<evidence type="ECO:0000256" key="4">
    <source>
        <dbReference type="ARBA" id="ARBA00022807"/>
    </source>
</evidence>
<feature type="domain" description="NlpC/P60" evidence="5">
    <location>
        <begin position="1"/>
        <end position="131"/>
    </location>
</feature>
<sequence>MSWSDRFIGIPYADFGRDRHGCDCWGLACIIYREELGVTLPDYLGYGSVDEHGEIAALISGAATSPLWLPVTGAAVAFDIAVFRRGRFSTHLGIVIRHGIMIHMVAEDQAKVQGYADGPYKHRFAGHYRHASRAIERPVQLISEAVR</sequence>
<comment type="caution">
    <text evidence="6">The sequence shown here is derived from an EMBL/GenBank/DDBJ whole genome shotgun (WGS) entry which is preliminary data.</text>
</comment>
<name>A0A6B3RNB7_9RHOB</name>